<dbReference type="EMBL" id="FZNO01000047">
    <property type="protein sequence ID" value="SNR95747.1"/>
    <property type="molecule type" value="Genomic_DNA"/>
</dbReference>
<keyword evidence="4 5" id="KW-0472">Membrane</keyword>
<keyword evidence="3 5" id="KW-1133">Transmembrane helix</keyword>
<feature type="transmembrane region" description="Helical" evidence="5">
    <location>
        <begin position="42"/>
        <end position="63"/>
    </location>
</feature>
<evidence type="ECO:0000313" key="7">
    <source>
        <dbReference type="EMBL" id="SNR95747.1"/>
    </source>
</evidence>
<dbReference type="RefSeq" id="WP_089338960.1">
    <property type="nucleotide sequence ID" value="NZ_FZNO01000047.1"/>
</dbReference>
<evidence type="ECO:0000313" key="8">
    <source>
        <dbReference type="Proteomes" id="UP000198403"/>
    </source>
</evidence>
<dbReference type="InterPro" id="IPR003807">
    <property type="entry name" value="DUF202"/>
</dbReference>
<evidence type="ECO:0000259" key="6">
    <source>
        <dbReference type="Pfam" id="PF02656"/>
    </source>
</evidence>
<sequence>MSAPDTGLSNERTALAWRRTALAAVAGAAIVARLTFGRLGVVSVVGLASAVAFAGWILVESSGRYRHQAATRLRSRDRGGRAPFFLAAATMTTGMVELAALLSAIG</sequence>
<keyword evidence="2 5" id="KW-0812">Transmembrane</keyword>
<accession>A0A239AJB3</accession>
<feature type="transmembrane region" description="Helical" evidence="5">
    <location>
        <begin position="20"/>
        <end position="36"/>
    </location>
</feature>
<dbReference type="Proteomes" id="UP000198403">
    <property type="component" value="Unassembled WGS sequence"/>
</dbReference>
<keyword evidence="8" id="KW-1185">Reference proteome</keyword>
<gene>
    <name evidence="7" type="ORF">SAMN06272737_1471</name>
</gene>
<evidence type="ECO:0000256" key="4">
    <source>
        <dbReference type="ARBA" id="ARBA00023136"/>
    </source>
</evidence>
<protein>
    <recommendedName>
        <fullName evidence="6">DUF202 domain-containing protein</fullName>
    </recommendedName>
</protein>
<dbReference type="Pfam" id="PF02656">
    <property type="entry name" value="DUF202"/>
    <property type="match status" value="1"/>
</dbReference>
<dbReference type="GO" id="GO:0012505">
    <property type="term" value="C:endomembrane system"/>
    <property type="evidence" value="ECO:0007669"/>
    <property type="project" value="UniProtKB-SubCell"/>
</dbReference>
<reference evidence="7 8" key="1">
    <citation type="submission" date="2017-06" db="EMBL/GenBank/DDBJ databases">
        <authorList>
            <person name="Kim H.J."/>
            <person name="Triplett B.A."/>
        </authorList>
    </citation>
    <scope>NUCLEOTIDE SEQUENCE [LARGE SCALE GENOMIC DNA]</scope>
    <source>
        <strain evidence="7 8">DSM 44272</strain>
    </source>
</reference>
<proteinExistence type="predicted"/>
<dbReference type="AlphaFoldDB" id="A0A239AJB3"/>
<feature type="transmembrane region" description="Helical" evidence="5">
    <location>
        <begin position="84"/>
        <end position="105"/>
    </location>
</feature>
<evidence type="ECO:0000256" key="5">
    <source>
        <dbReference type="SAM" id="Phobius"/>
    </source>
</evidence>
<organism evidence="7 8">
    <name type="scientific">Blastococcus mobilis</name>
    <dbReference type="NCBI Taxonomy" id="1938746"/>
    <lineage>
        <taxon>Bacteria</taxon>
        <taxon>Bacillati</taxon>
        <taxon>Actinomycetota</taxon>
        <taxon>Actinomycetes</taxon>
        <taxon>Geodermatophilales</taxon>
        <taxon>Geodermatophilaceae</taxon>
        <taxon>Blastococcus</taxon>
    </lineage>
</organism>
<evidence type="ECO:0000256" key="2">
    <source>
        <dbReference type="ARBA" id="ARBA00022692"/>
    </source>
</evidence>
<comment type="subcellular location">
    <subcellularLocation>
        <location evidence="1">Endomembrane system</location>
        <topology evidence="1">Multi-pass membrane protein</topology>
    </subcellularLocation>
</comment>
<feature type="domain" description="DUF202" evidence="6">
    <location>
        <begin position="5"/>
        <end position="68"/>
    </location>
</feature>
<evidence type="ECO:0000256" key="3">
    <source>
        <dbReference type="ARBA" id="ARBA00022989"/>
    </source>
</evidence>
<name>A0A239AJB3_9ACTN</name>
<evidence type="ECO:0000256" key="1">
    <source>
        <dbReference type="ARBA" id="ARBA00004127"/>
    </source>
</evidence>